<sequence length="509" mass="56321">MCGFRQLSNFYGEAATTILYSIYQCFHPISKQNERSMNILPVTLSLIASFLSANTIVGLPATITKEGLTFGWIIFTFPISMFLVSYFFVPVTYNLKVVDVFVYLELRFSHVMQKVGAFMFCTLQVIYLSIVLRGPGIIFEELSGFPEEESIVLVGVVCSLYTALGGMKAGIYIEAFQSITMFLGLLVVVITTYSTNSTDVLQAAMANQNETLFFQTEDSSKYSIQSVLIGATVLYTAIYAVNQSQVQRYAACTSLKKAQISLWLTSPGLIIVIILCCLFGLQMLAHNIESEDMDKAVGKFLMERIDMDGVVGLFVAGIFSATMSSFSCGLSATNKVFSKNLLPKFNFGHRKTEIVHSVIAFLIGSLCTGIATLLSQGILRASLFIYGSLCCPILGVVILGIFFPWTNKNAVYLAIGITVPFIITYYIIQQNVENWPAINILWYGPITVTMVIIISILGSKAMGFQDPSTISCNLLSPFILKILNKSPKYQKNISQEQARMWNDDKESTV</sequence>
<comment type="subcellular location">
    <subcellularLocation>
        <location evidence="1">Cell membrane</location>
        <topology evidence="1">Multi-pass membrane protein</topology>
    </subcellularLocation>
</comment>
<dbReference type="GO" id="GO:0005886">
    <property type="term" value="C:plasma membrane"/>
    <property type="evidence" value="ECO:0007669"/>
    <property type="project" value="UniProtKB-SubCell"/>
</dbReference>
<keyword evidence="6 12" id="KW-1133">Transmembrane helix</keyword>
<feature type="transmembrane region" description="Helical" evidence="12">
    <location>
        <begin position="410"/>
        <end position="428"/>
    </location>
</feature>
<feature type="transmembrane region" description="Helical" evidence="12">
    <location>
        <begin position="179"/>
        <end position="195"/>
    </location>
</feature>
<keyword evidence="3" id="KW-0813">Transport</keyword>
<feature type="transmembrane region" description="Helical" evidence="12">
    <location>
        <begin position="222"/>
        <end position="241"/>
    </location>
</feature>
<evidence type="ECO:0000256" key="3">
    <source>
        <dbReference type="ARBA" id="ARBA00022448"/>
    </source>
</evidence>
<evidence type="ECO:0000313" key="13">
    <source>
        <dbReference type="EMBL" id="CAE1329499.1"/>
    </source>
</evidence>
<feature type="transmembrane region" description="Helical" evidence="12">
    <location>
        <begin position="440"/>
        <end position="458"/>
    </location>
</feature>
<keyword evidence="5 12" id="KW-0812">Transmembrane</keyword>
<protein>
    <submittedName>
        <fullName evidence="13">SLC5A6</fullName>
    </submittedName>
</protein>
<gene>
    <name evidence="13" type="ORF">SPHA_79015</name>
</gene>
<keyword evidence="7" id="KW-0915">Sodium</keyword>
<evidence type="ECO:0000256" key="9">
    <source>
        <dbReference type="ARBA" id="ARBA00023136"/>
    </source>
</evidence>
<organism evidence="13 14">
    <name type="scientific">Acanthosepion pharaonis</name>
    <name type="common">Pharaoh cuttlefish</name>
    <name type="synonym">Sepia pharaonis</name>
    <dbReference type="NCBI Taxonomy" id="158019"/>
    <lineage>
        <taxon>Eukaryota</taxon>
        <taxon>Metazoa</taxon>
        <taxon>Spiralia</taxon>
        <taxon>Lophotrochozoa</taxon>
        <taxon>Mollusca</taxon>
        <taxon>Cephalopoda</taxon>
        <taxon>Coleoidea</taxon>
        <taxon>Decapodiformes</taxon>
        <taxon>Sepiida</taxon>
        <taxon>Sepiina</taxon>
        <taxon>Sepiidae</taxon>
        <taxon>Acanthosepion</taxon>
    </lineage>
</organism>
<evidence type="ECO:0000256" key="6">
    <source>
        <dbReference type="ARBA" id="ARBA00022989"/>
    </source>
</evidence>
<evidence type="ECO:0000313" key="14">
    <source>
        <dbReference type="Proteomes" id="UP000597762"/>
    </source>
</evidence>
<evidence type="ECO:0000256" key="2">
    <source>
        <dbReference type="ARBA" id="ARBA00006434"/>
    </source>
</evidence>
<keyword evidence="8" id="KW-0406">Ion transport</keyword>
<dbReference type="OrthoDB" id="6129558at2759"/>
<evidence type="ECO:0000256" key="10">
    <source>
        <dbReference type="ARBA" id="ARBA00023201"/>
    </source>
</evidence>
<comment type="caution">
    <text evidence="13">The sequence shown here is derived from an EMBL/GenBank/DDBJ whole genome shotgun (WGS) entry which is preliminary data.</text>
</comment>
<comment type="similarity">
    <text evidence="2 11">Belongs to the sodium:solute symporter (SSF) (TC 2.A.21) family.</text>
</comment>
<dbReference type="InterPro" id="IPR038377">
    <property type="entry name" value="Na/Glc_symporter_sf"/>
</dbReference>
<feature type="transmembrane region" description="Helical" evidence="12">
    <location>
        <begin position="384"/>
        <end position="403"/>
    </location>
</feature>
<evidence type="ECO:0000256" key="4">
    <source>
        <dbReference type="ARBA" id="ARBA00022475"/>
    </source>
</evidence>
<keyword evidence="10" id="KW-0739">Sodium transport</keyword>
<feature type="transmembrane region" description="Helical" evidence="12">
    <location>
        <begin position="354"/>
        <end position="378"/>
    </location>
</feature>
<dbReference type="PANTHER" id="PTHR42985">
    <property type="entry name" value="SODIUM-COUPLED MONOCARBOXYLATE TRANSPORTER"/>
    <property type="match status" value="1"/>
</dbReference>
<evidence type="ECO:0000256" key="8">
    <source>
        <dbReference type="ARBA" id="ARBA00023065"/>
    </source>
</evidence>
<dbReference type="AlphaFoldDB" id="A0A812END1"/>
<dbReference type="PANTHER" id="PTHR42985:SF40">
    <property type="entry name" value="LD47995P-RELATED"/>
    <property type="match status" value="1"/>
</dbReference>
<keyword evidence="9 12" id="KW-0472">Membrane</keyword>
<keyword evidence="4" id="KW-1003">Cell membrane</keyword>
<feature type="transmembrane region" description="Helical" evidence="12">
    <location>
        <begin position="310"/>
        <end position="333"/>
    </location>
</feature>
<feature type="transmembrane region" description="Helical" evidence="12">
    <location>
        <begin position="69"/>
        <end position="95"/>
    </location>
</feature>
<evidence type="ECO:0000256" key="7">
    <source>
        <dbReference type="ARBA" id="ARBA00023053"/>
    </source>
</evidence>
<accession>A0A812END1</accession>
<dbReference type="Proteomes" id="UP000597762">
    <property type="component" value="Unassembled WGS sequence"/>
</dbReference>
<feature type="transmembrane region" description="Helical" evidence="12">
    <location>
        <begin position="39"/>
        <end position="63"/>
    </location>
</feature>
<evidence type="ECO:0000256" key="11">
    <source>
        <dbReference type="RuleBase" id="RU362091"/>
    </source>
</evidence>
<keyword evidence="14" id="KW-1185">Reference proteome</keyword>
<dbReference type="EMBL" id="CAHIKZ030005555">
    <property type="protein sequence ID" value="CAE1329499.1"/>
    <property type="molecule type" value="Genomic_DNA"/>
</dbReference>
<reference evidence="13" key="1">
    <citation type="submission" date="2021-01" db="EMBL/GenBank/DDBJ databases">
        <authorList>
            <person name="Li R."/>
            <person name="Bekaert M."/>
        </authorList>
    </citation>
    <scope>NUCLEOTIDE SEQUENCE</scope>
    <source>
        <strain evidence="13">Farmed</strain>
    </source>
</reference>
<dbReference type="InterPro" id="IPR051163">
    <property type="entry name" value="Sodium:Solute_Symporter_SSF"/>
</dbReference>
<evidence type="ECO:0000256" key="12">
    <source>
        <dbReference type="SAM" id="Phobius"/>
    </source>
</evidence>
<feature type="transmembrane region" description="Helical" evidence="12">
    <location>
        <begin position="262"/>
        <end position="285"/>
    </location>
</feature>
<dbReference type="GO" id="GO:0006814">
    <property type="term" value="P:sodium ion transport"/>
    <property type="evidence" value="ECO:0007669"/>
    <property type="project" value="UniProtKB-KW"/>
</dbReference>
<evidence type="ECO:0000256" key="5">
    <source>
        <dbReference type="ARBA" id="ARBA00022692"/>
    </source>
</evidence>
<dbReference type="GO" id="GO:0015293">
    <property type="term" value="F:symporter activity"/>
    <property type="evidence" value="ECO:0007669"/>
    <property type="project" value="TreeGrafter"/>
</dbReference>
<dbReference type="InterPro" id="IPR001734">
    <property type="entry name" value="Na/solute_symporter"/>
</dbReference>
<dbReference type="Pfam" id="PF00474">
    <property type="entry name" value="SSF"/>
    <property type="match status" value="1"/>
</dbReference>
<name>A0A812END1_ACAPH</name>
<proteinExistence type="inferred from homology"/>
<feature type="transmembrane region" description="Helical" evidence="12">
    <location>
        <begin position="115"/>
        <end position="138"/>
    </location>
</feature>
<evidence type="ECO:0000256" key="1">
    <source>
        <dbReference type="ARBA" id="ARBA00004651"/>
    </source>
</evidence>
<dbReference type="PROSITE" id="PS50283">
    <property type="entry name" value="NA_SOLUT_SYMP_3"/>
    <property type="match status" value="1"/>
</dbReference>
<dbReference type="Gene3D" id="1.20.1730.10">
    <property type="entry name" value="Sodium/glucose cotransporter"/>
    <property type="match status" value="1"/>
</dbReference>